<dbReference type="InterPro" id="IPR002656">
    <property type="entry name" value="Acyl_transf_3_dom"/>
</dbReference>
<keyword evidence="1" id="KW-1133">Transmembrane helix</keyword>
<feature type="transmembrane region" description="Helical" evidence="1">
    <location>
        <begin position="292"/>
        <end position="312"/>
    </location>
</feature>
<dbReference type="GO" id="GO:0016747">
    <property type="term" value="F:acyltransferase activity, transferring groups other than amino-acyl groups"/>
    <property type="evidence" value="ECO:0007669"/>
    <property type="project" value="InterPro"/>
</dbReference>
<dbReference type="EMBL" id="RYYV01000040">
    <property type="protein sequence ID" value="RUL69003.1"/>
    <property type="molecule type" value="Genomic_DNA"/>
</dbReference>
<gene>
    <name evidence="3" type="ORF">EKH80_23025</name>
</gene>
<keyword evidence="4" id="KW-1185">Reference proteome</keyword>
<keyword evidence="3" id="KW-0012">Acyltransferase</keyword>
<dbReference type="InterPro" id="IPR050879">
    <property type="entry name" value="Acyltransferase_3"/>
</dbReference>
<dbReference type="PANTHER" id="PTHR23028:SF131">
    <property type="entry name" value="BLR2367 PROTEIN"/>
    <property type="match status" value="1"/>
</dbReference>
<name>A0A432LZD3_9GAMM</name>
<reference evidence="3 4" key="1">
    <citation type="submission" date="2018-12" db="EMBL/GenBank/DDBJ databases">
        <title>Dyella dinghuensis sp. nov. DHOA06 and Dyella choica sp. nov. 4M-K27, isolated from forest soil.</title>
        <authorList>
            <person name="Qiu L.-H."/>
            <person name="Gao Z.-H."/>
        </authorList>
    </citation>
    <scope>NUCLEOTIDE SEQUENCE [LARGE SCALE GENOMIC DNA]</scope>
    <source>
        <strain evidence="3 4">4M-K27</strain>
    </source>
</reference>
<organism evidence="3 4">
    <name type="scientific">Dyella choica</name>
    <dbReference type="NCBI Taxonomy" id="1927959"/>
    <lineage>
        <taxon>Bacteria</taxon>
        <taxon>Pseudomonadati</taxon>
        <taxon>Pseudomonadota</taxon>
        <taxon>Gammaproteobacteria</taxon>
        <taxon>Lysobacterales</taxon>
        <taxon>Rhodanobacteraceae</taxon>
        <taxon>Dyella</taxon>
    </lineage>
</organism>
<keyword evidence="3" id="KW-0808">Transferase</keyword>
<dbReference type="GO" id="GO:0016020">
    <property type="term" value="C:membrane"/>
    <property type="evidence" value="ECO:0007669"/>
    <property type="project" value="TreeGrafter"/>
</dbReference>
<feature type="domain" description="Acyltransferase 3" evidence="2">
    <location>
        <begin position="10"/>
        <end position="329"/>
    </location>
</feature>
<evidence type="ECO:0000259" key="2">
    <source>
        <dbReference type="Pfam" id="PF01757"/>
    </source>
</evidence>
<proteinExistence type="predicted"/>
<dbReference type="OrthoDB" id="9767863at2"/>
<dbReference type="AlphaFoldDB" id="A0A432LZD3"/>
<evidence type="ECO:0000256" key="1">
    <source>
        <dbReference type="SAM" id="Phobius"/>
    </source>
</evidence>
<accession>A0A432LZD3</accession>
<feature type="transmembrane region" description="Helical" evidence="1">
    <location>
        <begin position="96"/>
        <end position="117"/>
    </location>
</feature>
<evidence type="ECO:0000313" key="4">
    <source>
        <dbReference type="Proteomes" id="UP000274358"/>
    </source>
</evidence>
<dbReference type="Proteomes" id="UP000274358">
    <property type="component" value="Unassembled WGS sequence"/>
</dbReference>
<feature type="transmembrane region" description="Helical" evidence="1">
    <location>
        <begin position="12"/>
        <end position="29"/>
    </location>
</feature>
<dbReference type="RefSeq" id="WP_126687149.1">
    <property type="nucleotide sequence ID" value="NZ_RYYV01000040.1"/>
</dbReference>
<sequence>MESLKVNYRNIQGLRAIAALMVFASHMFWDILPMRTHWAKPFIVPIGPSGVDIFFVISGFIIYNVAQRSAAQVDTAGRGRAVYEFVMKRIIRIYPLYWLAFGTAALIMIWVPLPASFERKPQWALFFLINGIPNFRVPVAWTLTFEVYFYAVTALSLFLFPKKILTGLLGWFAIIGLAVVIGTVFDLSMLLKYACAPILLEFLLGVVIAVLIERGQSRYYAASLCLGAIGMLGGAVELHHHEGWAAQSNVLRLACWGFPAALIVYGTLALEVRKAWIMPKALQYLGDASYSLYLWHAIVFTGVAAVIAHLGWTGSVDRTLLATLMGMIGFGAGLLSYHFLEKPSLRLLGQVFTGRGVRVAADSAPGLLRPSSCDR</sequence>
<comment type="caution">
    <text evidence="3">The sequence shown here is derived from an EMBL/GenBank/DDBJ whole genome shotgun (WGS) entry which is preliminary data.</text>
</comment>
<feature type="transmembrane region" description="Helical" evidence="1">
    <location>
        <begin position="41"/>
        <end position="63"/>
    </location>
</feature>
<dbReference type="GO" id="GO:0000271">
    <property type="term" value="P:polysaccharide biosynthetic process"/>
    <property type="evidence" value="ECO:0007669"/>
    <property type="project" value="TreeGrafter"/>
</dbReference>
<protein>
    <submittedName>
        <fullName evidence="3">Acyltransferase</fullName>
    </submittedName>
</protein>
<feature type="transmembrane region" description="Helical" evidence="1">
    <location>
        <begin position="191"/>
        <end position="212"/>
    </location>
</feature>
<dbReference type="PANTHER" id="PTHR23028">
    <property type="entry name" value="ACETYLTRANSFERASE"/>
    <property type="match status" value="1"/>
</dbReference>
<feature type="transmembrane region" description="Helical" evidence="1">
    <location>
        <begin position="167"/>
        <end position="185"/>
    </location>
</feature>
<dbReference type="Pfam" id="PF01757">
    <property type="entry name" value="Acyl_transf_3"/>
    <property type="match status" value="1"/>
</dbReference>
<feature type="transmembrane region" description="Helical" evidence="1">
    <location>
        <begin position="318"/>
        <end position="340"/>
    </location>
</feature>
<feature type="transmembrane region" description="Helical" evidence="1">
    <location>
        <begin position="219"/>
        <end position="238"/>
    </location>
</feature>
<keyword evidence="1" id="KW-0472">Membrane</keyword>
<keyword evidence="1" id="KW-0812">Transmembrane</keyword>
<feature type="transmembrane region" description="Helical" evidence="1">
    <location>
        <begin position="250"/>
        <end position="272"/>
    </location>
</feature>
<evidence type="ECO:0000313" key="3">
    <source>
        <dbReference type="EMBL" id="RUL69003.1"/>
    </source>
</evidence>
<feature type="transmembrane region" description="Helical" evidence="1">
    <location>
        <begin position="137"/>
        <end position="160"/>
    </location>
</feature>